<comment type="caution">
    <text evidence="1">The sequence shown here is derived from an EMBL/GenBank/DDBJ whole genome shotgun (WGS) entry which is preliminary data.</text>
</comment>
<dbReference type="Proteomes" id="UP000322814">
    <property type="component" value="Unassembled WGS sequence"/>
</dbReference>
<sequence length="182" mass="20949">MSKEIVGIIYEKAIEARAKISGLINLHLLIGKSKDDDLYRALCLDSGIICISNSKVLNKETIDYLFENSCVMALNQFYRAIKNGEENVLSGRYLDREYWETYDNLILEVKNNTLNKILKVLNSSEGKTEIKDIQNLPYIKGYDLSNLLEGNNSIFYLLNMLEQILFKNNTSFLENLYEKEVA</sequence>
<dbReference type="RefSeq" id="WP_147770177.1">
    <property type="nucleotide sequence ID" value="NZ_SAYB01000002.1"/>
</dbReference>
<dbReference type="AlphaFoldDB" id="A0A5C8ESQ0"/>
<evidence type="ECO:0000313" key="2">
    <source>
        <dbReference type="Proteomes" id="UP000322814"/>
    </source>
</evidence>
<gene>
    <name evidence="1" type="ORF">EPJ78_00835</name>
</gene>
<evidence type="ECO:0000313" key="1">
    <source>
        <dbReference type="EMBL" id="TXJ39220.1"/>
    </source>
</evidence>
<proteinExistence type="predicted"/>
<organism evidence="1 2">
    <name type="scientific">Brachyspira aalborgi</name>
    <dbReference type="NCBI Taxonomy" id="29522"/>
    <lineage>
        <taxon>Bacteria</taxon>
        <taxon>Pseudomonadati</taxon>
        <taxon>Spirochaetota</taxon>
        <taxon>Spirochaetia</taxon>
        <taxon>Brachyspirales</taxon>
        <taxon>Brachyspiraceae</taxon>
        <taxon>Brachyspira</taxon>
    </lineage>
</organism>
<reference evidence="1 2" key="1">
    <citation type="journal article" date="1992" name="Lakartidningen">
        <title>[Penicillin V and not amoxicillin is the first choice preparation in acute otitis].</title>
        <authorList>
            <person name="Kamme C."/>
            <person name="Lundgren K."/>
            <person name="Prellner K."/>
        </authorList>
    </citation>
    <scope>NUCLEOTIDE SEQUENCE [LARGE SCALE GENOMIC DNA]</scope>
    <source>
        <strain evidence="1 2">PC4580III</strain>
    </source>
</reference>
<protein>
    <submittedName>
        <fullName evidence="1">Uncharacterized protein</fullName>
    </submittedName>
</protein>
<dbReference type="EMBL" id="SAYB01000002">
    <property type="protein sequence ID" value="TXJ39220.1"/>
    <property type="molecule type" value="Genomic_DNA"/>
</dbReference>
<name>A0A5C8ESQ0_9SPIR</name>
<accession>A0A5C8ESQ0</accession>